<dbReference type="GO" id="GO:0003678">
    <property type="term" value="F:DNA helicase activity"/>
    <property type="evidence" value="ECO:0007669"/>
    <property type="project" value="InterPro"/>
</dbReference>
<keyword evidence="8" id="KW-0413">Isomerase</keyword>
<evidence type="ECO:0000256" key="6">
    <source>
        <dbReference type="ARBA" id="ARBA00023125"/>
    </source>
</evidence>
<dbReference type="PANTHER" id="PTHR47642">
    <property type="entry name" value="ATP-DEPENDENT DNA HELICASE"/>
    <property type="match status" value="1"/>
</dbReference>
<dbReference type="Pfam" id="PF05970">
    <property type="entry name" value="PIF1"/>
    <property type="match status" value="1"/>
</dbReference>
<evidence type="ECO:0000313" key="11">
    <source>
        <dbReference type="Proteomes" id="UP000034952"/>
    </source>
</evidence>
<dbReference type="AlphaFoldDB" id="A0A0G0BQ79"/>
<keyword evidence="6" id="KW-0238">DNA-binding</keyword>
<dbReference type="Gene3D" id="2.30.30.940">
    <property type="match status" value="1"/>
</dbReference>
<keyword evidence="4 10" id="KW-0347">Helicase</keyword>
<evidence type="ECO:0000256" key="4">
    <source>
        <dbReference type="ARBA" id="ARBA00022806"/>
    </source>
</evidence>
<dbReference type="InterPro" id="IPR003593">
    <property type="entry name" value="AAA+_ATPase"/>
</dbReference>
<evidence type="ECO:0000256" key="3">
    <source>
        <dbReference type="ARBA" id="ARBA00022801"/>
    </source>
</evidence>
<evidence type="ECO:0000259" key="9">
    <source>
        <dbReference type="SMART" id="SM00382"/>
    </source>
</evidence>
<keyword evidence="5" id="KW-0067">ATP-binding</keyword>
<accession>A0A0G0BQ79</accession>
<evidence type="ECO:0000256" key="7">
    <source>
        <dbReference type="ARBA" id="ARBA00023204"/>
    </source>
</evidence>
<name>A0A0G0BQ79_9BACT</name>
<evidence type="ECO:0000256" key="5">
    <source>
        <dbReference type="ARBA" id="ARBA00022840"/>
    </source>
</evidence>
<dbReference type="GO" id="GO:0000723">
    <property type="term" value="P:telomere maintenance"/>
    <property type="evidence" value="ECO:0007669"/>
    <property type="project" value="InterPro"/>
</dbReference>
<proteinExistence type="predicted"/>
<dbReference type="InterPro" id="IPR027417">
    <property type="entry name" value="P-loop_NTPase"/>
</dbReference>
<keyword evidence="1" id="KW-0547">Nucleotide-binding</keyword>
<dbReference type="SMART" id="SM00382">
    <property type="entry name" value="AAA"/>
    <property type="match status" value="1"/>
</dbReference>
<dbReference type="SUPFAM" id="SSF52540">
    <property type="entry name" value="P-loop containing nucleoside triphosphate hydrolases"/>
    <property type="match status" value="2"/>
</dbReference>
<dbReference type="Gene3D" id="3.40.50.300">
    <property type="entry name" value="P-loop containing nucleotide triphosphate hydrolases"/>
    <property type="match status" value="2"/>
</dbReference>
<gene>
    <name evidence="10" type="ORF">UR64_C0018G0018</name>
</gene>
<evidence type="ECO:0000256" key="1">
    <source>
        <dbReference type="ARBA" id="ARBA00022741"/>
    </source>
</evidence>
<feature type="domain" description="AAA+ ATPase" evidence="9">
    <location>
        <begin position="12"/>
        <end position="159"/>
    </location>
</feature>
<evidence type="ECO:0000313" key="10">
    <source>
        <dbReference type="EMBL" id="KKP65796.1"/>
    </source>
</evidence>
<dbReference type="InterPro" id="IPR029491">
    <property type="entry name" value="Helicase_HTH"/>
</dbReference>
<dbReference type="PATRIC" id="fig|1618761.3.peg.742"/>
<dbReference type="CDD" id="cd18809">
    <property type="entry name" value="SF1_C_RecD"/>
    <property type="match status" value="1"/>
</dbReference>
<dbReference type="PANTHER" id="PTHR47642:SF5">
    <property type="entry name" value="ATP-DEPENDENT DNA HELICASE"/>
    <property type="match status" value="1"/>
</dbReference>
<dbReference type="GO" id="GO:0006281">
    <property type="term" value="P:DNA repair"/>
    <property type="evidence" value="ECO:0007669"/>
    <property type="project" value="InterPro"/>
</dbReference>
<evidence type="ECO:0000256" key="2">
    <source>
        <dbReference type="ARBA" id="ARBA00022763"/>
    </source>
</evidence>
<evidence type="ECO:0000256" key="8">
    <source>
        <dbReference type="ARBA" id="ARBA00023235"/>
    </source>
</evidence>
<keyword evidence="7" id="KW-0234">DNA repair</keyword>
<protein>
    <submittedName>
        <fullName evidence="10">Helicase</fullName>
    </submittedName>
</protein>
<organism evidence="10 11">
    <name type="scientific">Candidatus Nomurabacteria bacterium GW2011_GWE1_35_16</name>
    <dbReference type="NCBI Taxonomy" id="1618761"/>
    <lineage>
        <taxon>Bacteria</taxon>
        <taxon>Candidatus Nomuraibacteriota</taxon>
    </lineage>
</organism>
<dbReference type="InterPro" id="IPR051055">
    <property type="entry name" value="PIF1_helicase"/>
</dbReference>
<reference evidence="10 11" key="1">
    <citation type="journal article" date="2015" name="Nature">
        <title>rRNA introns, odd ribosomes, and small enigmatic genomes across a large radiation of phyla.</title>
        <authorList>
            <person name="Brown C.T."/>
            <person name="Hug L.A."/>
            <person name="Thomas B.C."/>
            <person name="Sharon I."/>
            <person name="Castelle C.J."/>
            <person name="Singh A."/>
            <person name="Wilkins M.J."/>
            <person name="Williams K.H."/>
            <person name="Banfield J.F."/>
        </authorList>
    </citation>
    <scope>NUCLEOTIDE SEQUENCE [LARGE SCALE GENOMIC DNA]</scope>
</reference>
<dbReference type="Pfam" id="PF21530">
    <property type="entry name" value="Pif1_2B_dom"/>
    <property type="match status" value="1"/>
</dbReference>
<dbReference type="InterPro" id="IPR049163">
    <property type="entry name" value="Pif1-like_2B_dom"/>
</dbReference>
<keyword evidence="2" id="KW-0227">DNA damage</keyword>
<sequence length="586" mass="66541">MTQEQAFKILKTGVNIYLTGSAGSGKTYLLNQYISYLQDHDIAVAVTASTGIAATHMNGMTIHGWSGIGVKSFMGEHELEQLEEKKYLWKRFEKARVLIIDEVSMLHGFQLDMIEKVCKRFKRNSKPFGGLQVILSGDFFQLPPVEKRKVTHETPEVGLMSESLDISPTSGSNTKSSMVYESEAWKILNPAICYLTEQHRQEDNILTEILNNVRGNNLEEKHYEYLDKCIDRELSGIKATKLYTHNVNVDNENNLELAKISGTEKVYNMTSKGHEIIVDILKKSCLAHEELKLKVGAEVMCIKNNFDKGYVNGSRGKVIGFEDDTSYPIVKLYNGLTVTIAPELWAIEEDGRVKASITQFPLRLAWAITIHKSQGMSLDNAEIDLRSTFTYGMGYVALSRVRTLSGICLIGFTKESLLVDPRILELDQELQNESYQNELMWNKLKTGEQEKLEVEFINRMGGTINISNSNTKNKRNKIERIHDTKIPTILITKELLDSGKNIKEIAKERNLTAGTITHHIEQIIKEYPETIITHIRPQQKNIDIVKKANKKLKGEEIGKLNPIKQILEKEGYNLSFEDIRIAKLFI</sequence>
<comment type="caution">
    <text evidence="10">The sequence shown here is derived from an EMBL/GenBank/DDBJ whole genome shotgun (WGS) entry which is preliminary data.</text>
</comment>
<dbReference type="Proteomes" id="UP000034952">
    <property type="component" value="Unassembled WGS sequence"/>
</dbReference>
<keyword evidence="3" id="KW-0378">Hydrolase</keyword>
<dbReference type="EMBL" id="LBPY01000018">
    <property type="protein sequence ID" value="KKP65796.1"/>
    <property type="molecule type" value="Genomic_DNA"/>
</dbReference>
<dbReference type="CDD" id="cd18037">
    <property type="entry name" value="DEXSc_Pif1_like"/>
    <property type="match status" value="1"/>
</dbReference>
<dbReference type="InterPro" id="IPR010285">
    <property type="entry name" value="DNA_helicase_pif1-like_DEAD"/>
</dbReference>
<dbReference type="Pfam" id="PF14493">
    <property type="entry name" value="HTH_40"/>
    <property type="match status" value="1"/>
</dbReference>